<sequence>MNTPRIRVGIDVGGTFADAVAVDATTLELLGQVKVPTSHHHEDGDAHGVVEALDRLLEQTGCAPTDVAFLAHGTTRATNAFLEGDVATVGLIGIGTRPSAVFTRRLASSGKLELVPG</sequence>
<proteinExistence type="predicted"/>
<name>A0A1I2W2N9_9ACTN</name>
<dbReference type="PANTHER" id="PTHR11365:SF23">
    <property type="entry name" value="HYPOTHETICAL 5-OXOPROLINASE (EUROFUNG)-RELATED"/>
    <property type="match status" value="1"/>
</dbReference>
<dbReference type="GO" id="GO:0017168">
    <property type="term" value="F:5-oxoprolinase (ATP-hydrolyzing) activity"/>
    <property type="evidence" value="ECO:0007669"/>
    <property type="project" value="TreeGrafter"/>
</dbReference>
<feature type="domain" description="Hydantoinase/oxoprolinase N-terminal" evidence="1">
    <location>
        <begin position="7"/>
        <end position="104"/>
    </location>
</feature>
<gene>
    <name evidence="2" type="ORF">SAMN02787118_13465</name>
</gene>
<organism evidence="2 3">
    <name type="scientific">Streptomyces mirabilis</name>
    <dbReference type="NCBI Taxonomy" id="68239"/>
    <lineage>
        <taxon>Bacteria</taxon>
        <taxon>Bacillati</taxon>
        <taxon>Actinomycetota</taxon>
        <taxon>Actinomycetes</taxon>
        <taxon>Kitasatosporales</taxon>
        <taxon>Streptomycetaceae</taxon>
        <taxon>Streptomyces</taxon>
    </lineage>
</organism>
<dbReference type="Gene3D" id="3.30.420.40">
    <property type="match status" value="1"/>
</dbReference>
<dbReference type="InterPro" id="IPR043129">
    <property type="entry name" value="ATPase_NBD"/>
</dbReference>
<accession>A0A1I2W2N9</accession>
<dbReference type="Proteomes" id="UP000181942">
    <property type="component" value="Unassembled WGS sequence"/>
</dbReference>
<dbReference type="InterPro" id="IPR008040">
    <property type="entry name" value="Hydant_A_N"/>
</dbReference>
<dbReference type="SUPFAM" id="SSF53067">
    <property type="entry name" value="Actin-like ATPase domain"/>
    <property type="match status" value="1"/>
</dbReference>
<evidence type="ECO:0000313" key="3">
    <source>
        <dbReference type="Proteomes" id="UP000181942"/>
    </source>
</evidence>
<dbReference type="AlphaFoldDB" id="A0A1I2W2N9"/>
<dbReference type="InterPro" id="IPR045079">
    <property type="entry name" value="Oxoprolinase-like"/>
</dbReference>
<dbReference type="GO" id="GO:0005829">
    <property type="term" value="C:cytosol"/>
    <property type="evidence" value="ECO:0007669"/>
    <property type="project" value="TreeGrafter"/>
</dbReference>
<reference evidence="2 3" key="1">
    <citation type="submission" date="2016-10" db="EMBL/GenBank/DDBJ databases">
        <authorList>
            <person name="de Groot N.N."/>
        </authorList>
    </citation>
    <scope>NUCLEOTIDE SEQUENCE [LARGE SCALE GENOMIC DNA]</scope>
    <source>
        <strain evidence="2 3">OK461</strain>
    </source>
</reference>
<dbReference type="GO" id="GO:0006749">
    <property type="term" value="P:glutathione metabolic process"/>
    <property type="evidence" value="ECO:0007669"/>
    <property type="project" value="TreeGrafter"/>
</dbReference>
<dbReference type="EMBL" id="FONR01000034">
    <property type="protein sequence ID" value="SFG94887.1"/>
    <property type="molecule type" value="Genomic_DNA"/>
</dbReference>
<dbReference type="PANTHER" id="PTHR11365">
    <property type="entry name" value="5-OXOPROLINASE RELATED"/>
    <property type="match status" value="1"/>
</dbReference>
<evidence type="ECO:0000259" key="1">
    <source>
        <dbReference type="Pfam" id="PF05378"/>
    </source>
</evidence>
<protein>
    <submittedName>
        <fullName evidence="2">Hydantoinase/oxoprolinase N-terminal region</fullName>
    </submittedName>
</protein>
<evidence type="ECO:0000313" key="2">
    <source>
        <dbReference type="EMBL" id="SFG94887.1"/>
    </source>
</evidence>
<dbReference type="Pfam" id="PF05378">
    <property type="entry name" value="Hydant_A_N"/>
    <property type="match status" value="1"/>
</dbReference>